<evidence type="ECO:0000256" key="1">
    <source>
        <dbReference type="ARBA" id="ARBA00008614"/>
    </source>
</evidence>
<accession>A0A4U5QHR3</accession>
<proteinExistence type="inferred from homology"/>
<dbReference type="GO" id="GO:0005634">
    <property type="term" value="C:nucleus"/>
    <property type="evidence" value="ECO:0007669"/>
    <property type="project" value="UniProtKB-SubCell"/>
</dbReference>
<organism evidence="4">
    <name type="scientific">Populus alba</name>
    <name type="common">White poplar</name>
    <dbReference type="NCBI Taxonomy" id="43335"/>
    <lineage>
        <taxon>Eukaryota</taxon>
        <taxon>Viridiplantae</taxon>
        <taxon>Streptophyta</taxon>
        <taxon>Embryophyta</taxon>
        <taxon>Tracheophyta</taxon>
        <taxon>Spermatophyta</taxon>
        <taxon>Magnoliopsida</taxon>
        <taxon>eudicotyledons</taxon>
        <taxon>Gunneridae</taxon>
        <taxon>Pentapetalae</taxon>
        <taxon>rosids</taxon>
        <taxon>fabids</taxon>
        <taxon>Malpighiales</taxon>
        <taxon>Salicaceae</taxon>
        <taxon>Saliceae</taxon>
        <taxon>Populus</taxon>
    </lineage>
</organism>
<dbReference type="PANTHER" id="PTHR33077:SF5">
    <property type="entry name" value="PROTEIN TIFY 9"/>
    <property type="match status" value="1"/>
</dbReference>
<dbReference type="PROSITE" id="PS51320">
    <property type="entry name" value="TIFY"/>
    <property type="match status" value="1"/>
</dbReference>
<evidence type="ECO:0000313" key="4">
    <source>
        <dbReference type="EMBL" id="TKS08607.1"/>
    </source>
</evidence>
<feature type="domain" description="Tify" evidence="3">
    <location>
        <begin position="100"/>
        <end position="134"/>
    </location>
</feature>
<dbReference type="STRING" id="43335.A0A4U5QHR3"/>
<protein>
    <recommendedName>
        <fullName evidence="2">Protein TIFY</fullName>
    </recommendedName>
    <alternativeName>
        <fullName evidence="2">Jasmonate ZIM domain-containing protein</fullName>
    </alternativeName>
</protein>
<comment type="similarity">
    <text evidence="1 2">Belongs to the TIFY/JAZ family.</text>
</comment>
<evidence type="ECO:0000256" key="2">
    <source>
        <dbReference type="RuleBase" id="RU369065"/>
    </source>
</evidence>
<reference evidence="4" key="1">
    <citation type="submission" date="2018-10" db="EMBL/GenBank/DDBJ databases">
        <title>Population genomic analysis revealed the cold adaptation of white poplar.</title>
        <authorList>
            <person name="Liu Y.-J."/>
        </authorList>
    </citation>
    <scope>NUCLEOTIDE SEQUENCE [LARGE SCALE GENOMIC DNA]</scope>
    <source>
        <strain evidence="4">PAL-ZL1</strain>
    </source>
</reference>
<keyword evidence="2" id="KW-1184">Jasmonic acid signaling pathway</keyword>
<dbReference type="GO" id="GO:2000022">
    <property type="term" value="P:regulation of jasmonic acid mediated signaling pathway"/>
    <property type="evidence" value="ECO:0007669"/>
    <property type="project" value="UniProtKB-UniRule"/>
</dbReference>
<dbReference type="AlphaFoldDB" id="A0A4U5QHR3"/>
<dbReference type="GO" id="GO:0031347">
    <property type="term" value="P:regulation of defense response"/>
    <property type="evidence" value="ECO:0007669"/>
    <property type="project" value="UniProtKB-UniRule"/>
</dbReference>
<dbReference type="Pfam" id="PF06200">
    <property type="entry name" value="tify"/>
    <property type="match status" value="1"/>
</dbReference>
<dbReference type="GO" id="GO:0009611">
    <property type="term" value="P:response to wounding"/>
    <property type="evidence" value="ECO:0007669"/>
    <property type="project" value="UniProtKB-UniRule"/>
</dbReference>
<keyword evidence="2" id="KW-0539">Nucleus</keyword>
<sequence length="196" mass="22100">MSRATVELDFFGMSKENRSSSSKSKSFNRQRKLSRVPFRKINHRASKICDCLCVLLPTRLLQLNGKQLSNNAFSLCHLLLTSSFSVSCFAMSISSPRISETAKKTPLTIFYNGTVAVFDVPQDKAENILKFAEKGFSKTVVESVADPRADHQQKLLESLDGDLPIARRKSLQRFLEKRKERLTSATPYACTPTTRF</sequence>
<comment type="subcellular location">
    <subcellularLocation>
        <location evidence="2">Nucleus</location>
    </subcellularLocation>
</comment>
<comment type="domain">
    <text evidence="2">The jas domain is required for interaction with COI1.</text>
</comment>
<gene>
    <name evidence="4" type="ORF">D5086_0000099060</name>
</gene>
<dbReference type="Pfam" id="PF09425">
    <property type="entry name" value="Jas_motif"/>
    <property type="match status" value="1"/>
</dbReference>
<comment type="function">
    <text evidence="2">Repressor of jasmonate responses.</text>
</comment>
<evidence type="ECO:0000259" key="3">
    <source>
        <dbReference type="PROSITE" id="PS51320"/>
    </source>
</evidence>
<comment type="caution">
    <text evidence="4">The sequence shown here is derived from an EMBL/GenBank/DDBJ whole genome shotgun (WGS) entry which is preliminary data.</text>
</comment>
<dbReference type="InterPro" id="IPR010399">
    <property type="entry name" value="Tify_dom"/>
</dbReference>
<dbReference type="EMBL" id="RCHU01000292">
    <property type="protein sequence ID" value="TKS08607.1"/>
    <property type="molecule type" value="Genomic_DNA"/>
</dbReference>
<dbReference type="InterPro" id="IPR018467">
    <property type="entry name" value="CCT_CS"/>
</dbReference>
<dbReference type="PANTHER" id="PTHR33077">
    <property type="entry name" value="PROTEIN TIFY 4A-RELATED-RELATED"/>
    <property type="match status" value="1"/>
</dbReference>
<name>A0A4U5QHR3_POPAL</name>
<dbReference type="InterPro" id="IPR040390">
    <property type="entry name" value="TIFY/JAZ"/>
</dbReference>
<dbReference type="SMART" id="SM00979">
    <property type="entry name" value="TIFY"/>
    <property type="match status" value="1"/>
</dbReference>